<reference evidence="2 3" key="1">
    <citation type="submission" date="2019-03" db="EMBL/GenBank/DDBJ databases">
        <title>Genomic Encyclopedia of Type Strains, Phase IV (KMG-IV): sequencing the most valuable type-strain genomes for metagenomic binning, comparative biology and taxonomic classification.</title>
        <authorList>
            <person name="Goeker M."/>
        </authorList>
    </citation>
    <scope>NUCLEOTIDE SEQUENCE [LARGE SCALE GENOMIC DNA]</scope>
    <source>
        <strain evidence="2 3">DSM 21944</strain>
    </source>
</reference>
<keyword evidence="1" id="KW-0732">Signal</keyword>
<comment type="caution">
    <text evidence="2">The sequence shown here is derived from an EMBL/GenBank/DDBJ whole genome shotgun (WGS) entry which is preliminary data.</text>
</comment>
<evidence type="ECO:0000313" key="3">
    <source>
        <dbReference type="Proteomes" id="UP000294599"/>
    </source>
</evidence>
<sequence>MSRTDHVLRTAMLAAFVASPALVLAAGITPLQRADVGRMAAQGSMTFVSEDFERSMARFLDPMEFAACIEPVSSRSDDACFAPGDLADGFSIHSTHGHGVLSMGRDIIQFPSLTIGAWPYRLSPSSLNYTRVEFEHGPTVVAADVFGFGLANGSANGSAAPVTVEAFDEANNSLGSFVVMPPAFNQPAFAGFSSEVPIAAVEFGTRELGAGAQIDNLLFGGMAQAPRFSTDRLRFGAQAIGQPGEQAVEIVNPGDRPWQLDAAVVHGEGYALADDGCSGAPLPARGTCTIRIAFAPAWADTFFGRLQVSGEFSPAPLVLSIHGIGSVEEATP</sequence>
<dbReference type="Gene3D" id="2.60.40.10">
    <property type="entry name" value="Immunoglobulins"/>
    <property type="match status" value="1"/>
</dbReference>
<accession>A0A4R3LFM7</accession>
<gene>
    <name evidence="2" type="ORF">EDC25_10790</name>
</gene>
<dbReference type="EMBL" id="SMAF01000007">
    <property type="protein sequence ID" value="TCS98893.1"/>
    <property type="molecule type" value="Genomic_DNA"/>
</dbReference>
<feature type="chain" id="PRO_5030099285" description="Choice-of-anchor D domain-containing protein" evidence="1">
    <location>
        <begin position="26"/>
        <end position="332"/>
    </location>
</feature>
<proteinExistence type="predicted"/>
<dbReference type="Proteomes" id="UP000294599">
    <property type="component" value="Unassembled WGS sequence"/>
</dbReference>
<evidence type="ECO:0000256" key="1">
    <source>
        <dbReference type="SAM" id="SignalP"/>
    </source>
</evidence>
<evidence type="ECO:0008006" key="4">
    <source>
        <dbReference type="Google" id="ProtNLM"/>
    </source>
</evidence>
<evidence type="ECO:0000313" key="2">
    <source>
        <dbReference type="EMBL" id="TCS98893.1"/>
    </source>
</evidence>
<feature type="signal peptide" evidence="1">
    <location>
        <begin position="1"/>
        <end position="25"/>
    </location>
</feature>
<protein>
    <recommendedName>
        <fullName evidence="4">Choice-of-anchor D domain-containing protein</fullName>
    </recommendedName>
</protein>
<dbReference type="RefSeq" id="WP_123521383.1">
    <property type="nucleotide sequence ID" value="NZ_JBHLWF010000032.1"/>
</dbReference>
<keyword evidence="3" id="KW-1185">Reference proteome</keyword>
<dbReference type="InterPro" id="IPR013783">
    <property type="entry name" value="Ig-like_fold"/>
</dbReference>
<organism evidence="2 3">
    <name type="scientific">Pseudofulvimonas gallinarii</name>
    <dbReference type="NCBI Taxonomy" id="634155"/>
    <lineage>
        <taxon>Bacteria</taxon>
        <taxon>Pseudomonadati</taxon>
        <taxon>Pseudomonadota</taxon>
        <taxon>Gammaproteobacteria</taxon>
        <taxon>Lysobacterales</taxon>
        <taxon>Rhodanobacteraceae</taxon>
        <taxon>Pseudofulvimonas</taxon>
    </lineage>
</organism>
<name>A0A4R3LFM7_9GAMM</name>
<dbReference type="AlphaFoldDB" id="A0A4R3LFM7"/>